<dbReference type="Proteomes" id="UP001196301">
    <property type="component" value="Unassembled WGS sequence"/>
</dbReference>
<protein>
    <submittedName>
        <fullName evidence="2">DegV family protein</fullName>
    </submittedName>
</protein>
<dbReference type="InterPro" id="IPR003797">
    <property type="entry name" value="DegV"/>
</dbReference>
<keyword evidence="1" id="KW-0446">Lipid-binding</keyword>
<organism evidence="2 3">
    <name type="scientific">Intestinibacter bartlettii</name>
    <dbReference type="NCBI Taxonomy" id="261299"/>
    <lineage>
        <taxon>Bacteria</taxon>
        <taxon>Bacillati</taxon>
        <taxon>Bacillota</taxon>
        <taxon>Clostridia</taxon>
        <taxon>Peptostreptococcales</taxon>
        <taxon>Peptostreptococcaceae</taxon>
        <taxon>Intestinibacter</taxon>
    </lineage>
</organism>
<dbReference type="InterPro" id="IPR050270">
    <property type="entry name" value="DegV_domain_contain"/>
</dbReference>
<sequence length="278" mass="30598">MIRIITDSASDITREEAEKLGIEIVPLHVIFGNDVFMDGVDITHDEFYTRLEKCEELPKTSQTNPAGFVEVFEKYIDQGDEIVGIFLSSKLSGTYQSAVIACQMLETDKIQVIDSLNASMGLAVLVREAVKMRDDGKSAVEIKSEIENLVGRVRLVAAIDTLKYLKMGGRLSATSALVGGVLGITPVISVVDGKVEVLAKTRGQKKSIKFMLEYMKENTPDENYVGDFAYTRIIKNLDNFKESCKPNFKFREEATREIGAAIGTHIGPGAFGIAYIAK</sequence>
<proteinExistence type="predicted"/>
<evidence type="ECO:0000256" key="1">
    <source>
        <dbReference type="ARBA" id="ARBA00023121"/>
    </source>
</evidence>
<name>A0ABS6DZE5_9FIRM</name>
<dbReference type="Pfam" id="PF02645">
    <property type="entry name" value="DegV"/>
    <property type="match status" value="1"/>
</dbReference>
<evidence type="ECO:0000313" key="3">
    <source>
        <dbReference type="Proteomes" id="UP001196301"/>
    </source>
</evidence>
<dbReference type="PANTHER" id="PTHR33434:SF2">
    <property type="entry name" value="FATTY ACID-BINDING PROTEIN TM_1468"/>
    <property type="match status" value="1"/>
</dbReference>
<dbReference type="PANTHER" id="PTHR33434">
    <property type="entry name" value="DEGV DOMAIN-CONTAINING PROTEIN DR_1986-RELATED"/>
    <property type="match status" value="1"/>
</dbReference>
<accession>A0ABS6DZE5</accession>
<gene>
    <name evidence="2" type="ORF">KQI20_09990</name>
</gene>
<dbReference type="EMBL" id="JAHLOQ010000028">
    <property type="protein sequence ID" value="MBU5336768.1"/>
    <property type="molecule type" value="Genomic_DNA"/>
</dbReference>
<dbReference type="PROSITE" id="PS51482">
    <property type="entry name" value="DEGV"/>
    <property type="match status" value="1"/>
</dbReference>
<dbReference type="RefSeq" id="WP_216570495.1">
    <property type="nucleotide sequence ID" value="NZ_JAHLOQ010000028.1"/>
</dbReference>
<dbReference type="NCBIfam" id="TIGR00762">
    <property type="entry name" value="DegV"/>
    <property type="match status" value="1"/>
</dbReference>
<comment type="caution">
    <text evidence="2">The sequence shown here is derived from an EMBL/GenBank/DDBJ whole genome shotgun (WGS) entry which is preliminary data.</text>
</comment>
<keyword evidence="3" id="KW-1185">Reference proteome</keyword>
<evidence type="ECO:0000313" key="2">
    <source>
        <dbReference type="EMBL" id="MBU5336768.1"/>
    </source>
</evidence>
<reference evidence="2 3" key="1">
    <citation type="submission" date="2021-06" db="EMBL/GenBank/DDBJ databases">
        <authorList>
            <person name="Sun Q."/>
            <person name="Li D."/>
        </authorList>
    </citation>
    <scope>NUCLEOTIDE SEQUENCE [LARGE SCALE GENOMIC DNA]</scope>
    <source>
        <strain evidence="2 3">N19</strain>
    </source>
</reference>